<evidence type="ECO:0000256" key="7">
    <source>
        <dbReference type="ARBA" id="ARBA00023004"/>
    </source>
</evidence>
<dbReference type="Pfam" id="PF00067">
    <property type="entry name" value="p450"/>
    <property type="match status" value="1"/>
</dbReference>
<dbReference type="PANTHER" id="PTHR24306">
    <property type="match status" value="1"/>
</dbReference>
<evidence type="ECO:0000256" key="5">
    <source>
        <dbReference type="ARBA" id="ARBA00022723"/>
    </source>
</evidence>
<dbReference type="PRINTS" id="PR00465">
    <property type="entry name" value="EP450IV"/>
</dbReference>
<accession>A0A9W9FB84</accession>
<dbReference type="InterPro" id="IPR036396">
    <property type="entry name" value="Cyt_P450_sf"/>
</dbReference>
<dbReference type="Proteomes" id="UP001149165">
    <property type="component" value="Unassembled WGS sequence"/>
</dbReference>
<dbReference type="InterPro" id="IPR002403">
    <property type="entry name" value="Cyt_P450_E_grp-IV"/>
</dbReference>
<reference evidence="9" key="1">
    <citation type="submission" date="2022-11" db="EMBL/GenBank/DDBJ databases">
        <authorList>
            <person name="Petersen C."/>
        </authorList>
    </citation>
    <scope>NUCLEOTIDE SEQUENCE</scope>
    <source>
        <strain evidence="9">IBT 30069</strain>
    </source>
</reference>
<comment type="similarity">
    <text evidence="3">Belongs to the cytochrome P450 family.</text>
</comment>
<dbReference type="GO" id="GO:0020037">
    <property type="term" value="F:heme binding"/>
    <property type="evidence" value="ECO:0007669"/>
    <property type="project" value="InterPro"/>
</dbReference>
<gene>
    <name evidence="9" type="ORF">N7456_007738</name>
</gene>
<evidence type="ECO:0000256" key="6">
    <source>
        <dbReference type="ARBA" id="ARBA00023002"/>
    </source>
</evidence>
<evidence type="ECO:0000313" key="10">
    <source>
        <dbReference type="Proteomes" id="UP001149165"/>
    </source>
</evidence>
<keyword evidence="5 8" id="KW-0479">Metal-binding</keyword>
<feature type="binding site" description="axial binding residue" evidence="8">
    <location>
        <position position="352"/>
    </location>
    <ligand>
        <name>heme</name>
        <dbReference type="ChEBI" id="CHEBI:30413"/>
    </ligand>
    <ligandPart>
        <name>Fe</name>
        <dbReference type="ChEBI" id="CHEBI:18248"/>
    </ligandPart>
</feature>
<dbReference type="GO" id="GO:0005506">
    <property type="term" value="F:iron ion binding"/>
    <property type="evidence" value="ECO:0007669"/>
    <property type="project" value="InterPro"/>
</dbReference>
<dbReference type="InterPro" id="IPR001128">
    <property type="entry name" value="Cyt_P450"/>
</dbReference>
<keyword evidence="8" id="KW-0349">Heme</keyword>
<proteinExistence type="inferred from homology"/>
<evidence type="ECO:0000256" key="8">
    <source>
        <dbReference type="PIRSR" id="PIRSR602403-1"/>
    </source>
</evidence>
<dbReference type="GO" id="GO:0016705">
    <property type="term" value="F:oxidoreductase activity, acting on paired donors, with incorporation or reduction of molecular oxygen"/>
    <property type="evidence" value="ECO:0007669"/>
    <property type="project" value="InterPro"/>
</dbReference>
<evidence type="ECO:0000256" key="2">
    <source>
        <dbReference type="ARBA" id="ARBA00004389"/>
    </source>
</evidence>
<evidence type="ECO:0000256" key="1">
    <source>
        <dbReference type="ARBA" id="ARBA00001971"/>
    </source>
</evidence>
<comment type="caution">
    <text evidence="9">The sequence shown here is derived from an EMBL/GenBank/DDBJ whole genome shotgun (WGS) entry which is preliminary data.</text>
</comment>
<dbReference type="AlphaFoldDB" id="A0A9W9FB84"/>
<evidence type="ECO:0000313" key="9">
    <source>
        <dbReference type="EMBL" id="KAJ5097017.1"/>
    </source>
</evidence>
<dbReference type="GO" id="GO:0005789">
    <property type="term" value="C:endoplasmic reticulum membrane"/>
    <property type="evidence" value="ECO:0007669"/>
    <property type="project" value="UniProtKB-SubCell"/>
</dbReference>
<evidence type="ECO:0000256" key="3">
    <source>
        <dbReference type="ARBA" id="ARBA00010617"/>
    </source>
</evidence>
<keyword evidence="4" id="KW-0444">Lipid biosynthesis</keyword>
<dbReference type="SUPFAM" id="SSF48264">
    <property type="entry name" value="Cytochrome P450"/>
    <property type="match status" value="1"/>
</dbReference>
<dbReference type="GO" id="GO:0043386">
    <property type="term" value="P:mycotoxin biosynthetic process"/>
    <property type="evidence" value="ECO:0007669"/>
    <property type="project" value="UniProtKB-ARBA"/>
</dbReference>
<organism evidence="9 10">
    <name type="scientific">Penicillium angulare</name>
    <dbReference type="NCBI Taxonomy" id="116970"/>
    <lineage>
        <taxon>Eukaryota</taxon>
        <taxon>Fungi</taxon>
        <taxon>Dikarya</taxon>
        <taxon>Ascomycota</taxon>
        <taxon>Pezizomycotina</taxon>
        <taxon>Eurotiomycetes</taxon>
        <taxon>Eurotiomycetidae</taxon>
        <taxon>Eurotiales</taxon>
        <taxon>Aspergillaceae</taxon>
        <taxon>Penicillium</taxon>
    </lineage>
</organism>
<dbReference type="OrthoDB" id="3366823at2759"/>
<keyword evidence="7 8" id="KW-0408">Iron</keyword>
<evidence type="ECO:0000256" key="4">
    <source>
        <dbReference type="ARBA" id="ARBA00022516"/>
    </source>
</evidence>
<protein>
    <submittedName>
        <fullName evidence="9">Cytochrome P450</fullName>
    </submittedName>
</protein>
<comment type="cofactor">
    <cofactor evidence="1 8">
        <name>heme</name>
        <dbReference type="ChEBI" id="CHEBI:30413"/>
    </cofactor>
</comment>
<dbReference type="PANTHER" id="PTHR24306:SF8">
    <property type="entry name" value="P450, PUTATIVE (EUROFUNG)-RELATED"/>
    <property type="match status" value="1"/>
</dbReference>
<comment type="subcellular location">
    <subcellularLocation>
        <location evidence="2">Endoplasmic reticulum membrane</location>
        <topology evidence="2">Single-pass membrane protein</topology>
    </subcellularLocation>
</comment>
<keyword evidence="4" id="KW-0443">Lipid metabolism</keyword>
<keyword evidence="10" id="KW-1185">Reference proteome</keyword>
<dbReference type="Gene3D" id="1.10.630.10">
    <property type="entry name" value="Cytochrome P450"/>
    <property type="match status" value="1"/>
</dbReference>
<name>A0A9W9FB84_9EURO</name>
<keyword evidence="6" id="KW-0560">Oxidoreductase</keyword>
<reference evidence="9" key="2">
    <citation type="journal article" date="2023" name="IMA Fungus">
        <title>Comparative genomic study of the Penicillium genus elucidates a diverse pangenome and 15 lateral gene transfer events.</title>
        <authorList>
            <person name="Petersen C."/>
            <person name="Sorensen T."/>
            <person name="Nielsen M.R."/>
            <person name="Sondergaard T.E."/>
            <person name="Sorensen J.L."/>
            <person name="Fitzpatrick D.A."/>
            <person name="Frisvad J.C."/>
            <person name="Nielsen K.L."/>
        </authorList>
    </citation>
    <scope>NUCLEOTIDE SEQUENCE</scope>
    <source>
        <strain evidence="9">IBT 30069</strain>
    </source>
</reference>
<dbReference type="GO" id="GO:0004497">
    <property type="term" value="F:monooxygenase activity"/>
    <property type="evidence" value="ECO:0007669"/>
    <property type="project" value="InterPro"/>
</dbReference>
<sequence length="412" mass="46654">MHADFMKVISRDFVNETTATAILDRGNIGARISTLISFTEDPAEQNLWERSTNMKVLAKEDQGRHSAVEVDLERLLKRFTFCLGVPLLYGHDYLERNSLVLEDWELFSKQAVPLLAIGIPSWIPIKSFQQGLKARDRLHESLVSVYRRVKQHFNDEPVEYSADMSDVSKSTLERFDVFDRHGVSINGIGQIELSLLWAQNHNAQQLLFWFIFYIYSVPGLLESLRNEVLSSGAIATSSDNSPQVTKLDISTLTRECVLLKSSFLETFRLTEESILFRNVTQKVTMDDGEKQHELSSGSWISISNCLTKHHPSLYPEPHEFKPCRFIEDSKEGGKRIVSYKALRPWGIGAGMCKGRTFAEKELLAVAASMITIWDIEPMDGLWKHPGFQAGATILGSGGNVRVRMKRRDADSI</sequence>
<dbReference type="EMBL" id="JAPQKH010000005">
    <property type="protein sequence ID" value="KAJ5097017.1"/>
    <property type="molecule type" value="Genomic_DNA"/>
</dbReference>